<dbReference type="InterPro" id="IPR036465">
    <property type="entry name" value="vWFA_dom_sf"/>
</dbReference>
<evidence type="ECO:0000256" key="1">
    <source>
        <dbReference type="ARBA" id="ARBA00022527"/>
    </source>
</evidence>
<dbReference type="PROSITE" id="PS50234">
    <property type="entry name" value="VWFA"/>
    <property type="match status" value="1"/>
</dbReference>
<evidence type="ECO:0000313" key="11">
    <source>
        <dbReference type="EMBL" id="CAE7470299.1"/>
    </source>
</evidence>
<keyword evidence="6" id="KW-0862">Zinc</keyword>
<organism evidence="11 12">
    <name type="scientific">Symbiodinium natans</name>
    <dbReference type="NCBI Taxonomy" id="878477"/>
    <lineage>
        <taxon>Eukaryota</taxon>
        <taxon>Sar</taxon>
        <taxon>Alveolata</taxon>
        <taxon>Dinophyceae</taxon>
        <taxon>Suessiales</taxon>
        <taxon>Symbiodiniaceae</taxon>
        <taxon>Symbiodinium</taxon>
    </lineage>
</organism>
<dbReference type="InterPro" id="IPR002035">
    <property type="entry name" value="VWF_A"/>
</dbReference>
<dbReference type="GO" id="GO:0004674">
    <property type="term" value="F:protein serine/threonine kinase activity"/>
    <property type="evidence" value="ECO:0007669"/>
    <property type="project" value="UniProtKB-KW"/>
</dbReference>
<dbReference type="InterPro" id="IPR011009">
    <property type="entry name" value="Kinase-like_dom_sf"/>
</dbReference>
<evidence type="ECO:0000259" key="10">
    <source>
        <dbReference type="PROSITE" id="PS51158"/>
    </source>
</evidence>
<dbReference type="Gene3D" id="3.30.40.10">
    <property type="entry name" value="Zinc/RING finger domain, C3HC4 (zinc finger)"/>
    <property type="match status" value="1"/>
</dbReference>
<dbReference type="GO" id="GO:0008270">
    <property type="term" value="F:zinc ion binding"/>
    <property type="evidence" value="ECO:0007669"/>
    <property type="project" value="UniProtKB-KW"/>
</dbReference>
<evidence type="ECO:0000259" key="8">
    <source>
        <dbReference type="PROSITE" id="PS50089"/>
    </source>
</evidence>
<dbReference type="GO" id="GO:0005524">
    <property type="term" value="F:ATP binding"/>
    <property type="evidence" value="ECO:0007669"/>
    <property type="project" value="UniProtKB-KW"/>
</dbReference>
<dbReference type="PROSITE" id="PS50089">
    <property type="entry name" value="ZF_RING_2"/>
    <property type="match status" value="1"/>
</dbReference>
<proteinExistence type="predicted"/>
<name>A0A812S738_9DINO</name>
<dbReference type="OrthoDB" id="301415at2759"/>
<evidence type="ECO:0000256" key="7">
    <source>
        <dbReference type="SAM" id="MobiDB-lite"/>
    </source>
</evidence>
<dbReference type="InterPro" id="IPR013083">
    <property type="entry name" value="Znf_RING/FYVE/PHD"/>
</dbReference>
<comment type="caution">
    <text evidence="11">The sequence shown here is derived from an EMBL/GenBank/DDBJ whole genome shotgun (WGS) entry which is preliminary data.</text>
</comment>
<dbReference type="InterPro" id="IPR051852">
    <property type="entry name" value="Alpha-type_PK"/>
</dbReference>
<dbReference type="PROSITE" id="PS51158">
    <property type="entry name" value="ALPHA_KINASE"/>
    <property type="match status" value="1"/>
</dbReference>
<dbReference type="InterPro" id="IPR001841">
    <property type="entry name" value="Znf_RING"/>
</dbReference>
<dbReference type="PANTHER" id="PTHR45992:SF11">
    <property type="entry name" value="ALPHA-TYPE PROTEIN KINASE DOMAIN-CONTAINING PROTEIN"/>
    <property type="match status" value="1"/>
</dbReference>
<dbReference type="SUPFAM" id="SSF56112">
    <property type="entry name" value="Protein kinase-like (PK-like)"/>
    <property type="match status" value="1"/>
</dbReference>
<evidence type="ECO:0000256" key="5">
    <source>
        <dbReference type="ARBA" id="ARBA00022840"/>
    </source>
</evidence>
<dbReference type="Proteomes" id="UP000604046">
    <property type="component" value="Unassembled WGS sequence"/>
</dbReference>
<reference evidence="11" key="1">
    <citation type="submission" date="2021-02" db="EMBL/GenBank/DDBJ databases">
        <authorList>
            <person name="Dougan E. K."/>
            <person name="Rhodes N."/>
            <person name="Thang M."/>
            <person name="Chan C."/>
        </authorList>
    </citation>
    <scope>NUCLEOTIDE SEQUENCE</scope>
</reference>
<keyword evidence="4" id="KW-0418">Kinase</keyword>
<dbReference type="Pfam" id="PF02816">
    <property type="entry name" value="Alpha_kinase"/>
    <property type="match status" value="1"/>
</dbReference>
<keyword evidence="3" id="KW-0547">Nucleotide-binding</keyword>
<protein>
    <submittedName>
        <fullName evidence="11">Ak1 protein</fullName>
    </submittedName>
</protein>
<evidence type="ECO:0000256" key="2">
    <source>
        <dbReference type="ARBA" id="ARBA00022679"/>
    </source>
</evidence>
<keyword evidence="5" id="KW-0067">ATP-binding</keyword>
<dbReference type="PANTHER" id="PTHR45992">
    <property type="entry name" value="EUKARYOTIC ELONGATION FACTOR 2 KINASE-RELATED"/>
    <property type="match status" value="1"/>
</dbReference>
<evidence type="ECO:0000256" key="3">
    <source>
        <dbReference type="ARBA" id="ARBA00022741"/>
    </source>
</evidence>
<feature type="region of interest" description="Disordered" evidence="7">
    <location>
        <begin position="226"/>
        <end position="248"/>
    </location>
</feature>
<dbReference type="Gene3D" id="3.20.200.10">
    <property type="entry name" value="MHCK/EF2 kinase"/>
    <property type="match status" value="1"/>
</dbReference>
<dbReference type="SMART" id="SM00327">
    <property type="entry name" value="VWA"/>
    <property type="match status" value="1"/>
</dbReference>
<evidence type="ECO:0000256" key="6">
    <source>
        <dbReference type="PROSITE-ProRule" id="PRU00175"/>
    </source>
</evidence>
<dbReference type="SMART" id="SM00811">
    <property type="entry name" value="Alpha_kinase"/>
    <property type="match status" value="1"/>
</dbReference>
<evidence type="ECO:0000259" key="9">
    <source>
        <dbReference type="PROSITE" id="PS50234"/>
    </source>
</evidence>
<keyword evidence="6" id="KW-0479">Metal-binding</keyword>
<dbReference type="SUPFAM" id="SSF57850">
    <property type="entry name" value="RING/U-box"/>
    <property type="match status" value="1"/>
</dbReference>
<dbReference type="SUPFAM" id="SSF53300">
    <property type="entry name" value="vWA-like"/>
    <property type="match status" value="1"/>
</dbReference>
<dbReference type="AlphaFoldDB" id="A0A812S738"/>
<dbReference type="Pfam" id="PF13519">
    <property type="entry name" value="VWA_2"/>
    <property type="match status" value="1"/>
</dbReference>
<dbReference type="InterPro" id="IPR004166">
    <property type="entry name" value="a-kinase_dom"/>
</dbReference>
<gene>
    <name evidence="11" type="primary">ak1</name>
    <name evidence="11" type="ORF">SNAT2548_LOCUS26376</name>
</gene>
<keyword evidence="2" id="KW-0808">Transferase</keyword>
<feature type="domain" description="RING-type" evidence="8">
    <location>
        <begin position="497"/>
        <end position="536"/>
    </location>
</feature>
<feature type="domain" description="Alpha-type protein kinase" evidence="10">
    <location>
        <begin position="250"/>
        <end position="488"/>
    </location>
</feature>
<dbReference type="Gene3D" id="3.40.50.410">
    <property type="entry name" value="von Willebrand factor, type A domain"/>
    <property type="match status" value="1"/>
</dbReference>
<dbReference type="CDD" id="cd04515">
    <property type="entry name" value="Alpha_kinase"/>
    <property type="match status" value="1"/>
</dbReference>
<dbReference type="Pfam" id="PF13920">
    <property type="entry name" value="zf-C3HC4_3"/>
    <property type="match status" value="1"/>
</dbReference>
<sequence>MLPPKAPAEKRRRTCSASQMSTSTTHVVFLVDNSGSMEVENRIQMVFEAVRKLLQCLLGMAGIVASLVTFDDTFKVRFERRTVDRNLQAMVQDICKATRPTGTGRYLQALAAFRSLLSGGLTIGILLSDGEPTEVIWEHRPSSCIEEVMRSMRHEFGNMCILHTVGFGNFGMQTLQSLARLGGGTFHSSEVVHEKLQSIFGQLATSVSTLHSSLITFGDEAMTPIPAKDTGELKQDLEPPDAWRGTPPELRRRARPCWAWLMVEEGGELLARGEARLVYLHHKPFAQGALRYAYHARSAHGYSEDLVHGSRFHLVVKESKFSIKHRSPKDLHKFFLQNHHRAQEFAKEFNAAIDTAGGEEASKVKFVPAYVLKITDEAQTSGFRYVTAERYISGTYVKLNGNDGFVESFQDGEAAKVAAAFSHFTFQQSGGQELCVDIQGVGTTWTDPQIHSLQKQFGIADLGKGGMDMFFTSHECGSLCRKLLLSSSVLHRPRQPCVVCLDGPRRILCQPCRHLCLCEACAVDLRGGDSKCPICRDPATAFVLVADEQSVRSSTYIRESELDRMQHSGGAEKNECFHSHVSGTFL</sequence>
<dbReference type="EMBL" id="CAJNDS010002429">
    <property type="protein sequence ID" value="CAE7470299.1"/>
    <property type="molecule type" value="Genomic_DNA"/>
</dbReference>
<feature type="domain" description="VWFA" evidence="9">
    <location>
        <begin position="26"/>
        <end position="203"/>
    </location>
</feature>
<accession>A0A812S738</accession>
<evidence type="ECO:0000256" key="4">
    <source>
        <dbReference type="ARBA" id="ARBA00022777"/>
    </source>
</evidence>
<keyword evidence="12" id="KW-1185">Reference proteome</keyword>
<evidence type="ECO:0000313" key="12">
    <source>
        <dbReference type="Proteomes" id="UP000604046"/>
    </source>
</evidence>
<keyword evidence="6" id="KW-0863">Zinc-finger</keyword>
<keyword evidence="1" id="KW-0723">Serine/threonine-protein kinase</keyword>